<keyword evidence="2" id="KW-1185">Reference proteome</keyword>
<evidence type="ECO:0000313" key="1">
    <source>
        <dbReference type="EnsemblPlants" id="AVESA.00010b.r2.4AG0628480.1.CDS"/>
    </source>
</evidence>
<dbReference type="Proteomes" id="UP001732700">
    <property type="component" value="Chromosome 4A"/>
</dbReference>
<evidence type="ECO:0000313" key="2">
    <source>
        <dbReference type="Proteomes" id="UP001732700"/>
    </source>
</evidence>
<organism evidence="1 2">
    <name type="scientific">Avena sativa</name>
    <name type="common">Oat</name>
    <dbReference type="NCBI Taxonomy" id="4498"/>
    <lineage>
        <taxon>Eukaryota</taxon>
        <taxon>Viridiplantae</taxon>
        <taxon>Streptophyta</taxon>
        <taxon>Embryophyta</taxon>
        <taxon>Tracheophyta</taxon>
        <taxon>Spermatophyta</taxon>
        <taxon>Magnoliopsida</taxon>
        <taxon>Liliopsida</taxon>
        <taxon>Poales</taxon>
        <taxon>Poaceae</taxon>
        <taxon>BOP clade</taxon>
        <taxon>Pooideae</taxon>
        <taxon>Poodae</taxon>
        <taxon>Poeae</taxon>
        <taxon>Poeae Chloroplast Group 1 (Aveneae type)</taxon>
        <taxon>Aveninae</taxon>
        <taxon>Avena</taxon>
    </lineage>
</organism>
<proteinExistence type="predicted"/>
<accession>A0ACD5WI04</accession>
<dbReference type="EnsemblPlants" id="AVESA.00010b.r2.4AG0628480.1">
    <property type="protein sequence ID" value="AVESA.00010b.r2.4AG0628480.1.CDS"/>
    <property type="gene ID" value="AVESA.00010b.r2.4AG0628480"/>
</dbReference>
<reference evidence="1" key="2">
    <citation type="submission" date="2025-09" db="UniProtKB">
        <authorList>
            <consortium name="EnsemblPlants"/>
        </authorList>
    </citation>
    <scope>IDENTIFICATION</scope>
</reference>
<protein>
    <submittedName>
        <fullName evidence="1">Uncharacterized protein</fullName>
    </submittedName>
</protein>
<reference evidence="1" key="1">
    <citation type="submission" date="2021-05" db="EMBL/GenBank/DDBJ databases">
        <authorList>
            <person name="Scholz U."/>
            <person name="Mascher M."/>
            <person name="Fiebig A."/>
        </authorList>
    </citation>
    <scope>NUCLEOTIDE SEQUENCE [LARGE SCALE GENOMIC DNA]</scope>
</reference>
<sequence length="305" mass="32633">MPQLQPRLMPGNRRLSKDDSAALVIVNDAIEGNIPAVRKAVRKLRRSGKSLEEALGAVKDRQYAGRGPLHMAAWAGRLDMCRFLVKDLGLMVNVADNDGSTPLLYAIFGCGSTSVVRFLLDRGANPNKANAKGITVLHYATMTGTHTDTPQEARMWAANTRDTSEIAELLLLRGACVDPICIRGTPLHIAAQSGNVRMVELLLHPNRVVCVYYTPLTLAISASSVKRVELLIKAGADVNAGRPVTPLVVAATHGFTDCIKCLLEAGADANIPSKCGRTPAEIAVARGWTHCVEILSPLTSAGIDI</sequence>
<name>A0ACD5WI04_AVESA</name>